<feature type="compositionally biased region" description="Polar residues" evidence="8">
    <location>
        <begin position="39"/>
        <end position="53"/>
    </location>
</feature>
<dbReference type="GO" id="GO:0003677">
    <property type="term" value="F:DNA binding"/>
    <property type="evidence" value="ECO:0007669"/>
    <property type="project" value="InterPro"/>
</dbReference>
<dbReference type="Pfam" id="PF00172">
    <property type="entry name" value="Zn_clus"/>
    <property type="match status" value="1"/>
</dbReference>
<evidence type="ECO:0000259" key="9">
    <source>
        <dbReference type="PROSITE" id="PS50048"/>
    </source>
</evidence>
<feature type="domain" description="Zn(2)-C6 fungal-type" evidence="9">
    <location>
        <begin position="154"/>
        <end position="182"/>
    </location>
</feature>
<feature type="region of interest" description="Disordered" evidence="8">
    <location>
        <begin position="22"/>
        <end position="80"/>
    </location>
</feature>
<dbReference type="Pfam" id="PF04082">
    <property type="entry name" value="Fungal_trans"/>
    <property type="match status" value="1"/>
</dbReference>
<keyword evidence="6" id="KW-0539">Nucleus</keyword>
<evidence type="ECO:0000259" key="10">
    <source>
        <dbReference type="PROSITE" id="PS50157"/>
    </source>
</evidence>
<accession>A0AAE8MUX6</accession>
<keyword evidence="4" id="KW-0805">Transcription regulation</keyword>
<feature type="domain" description="C2H2-type" evidence="10">
    <location>
        <begin position="82"/>
        <end position="109"/>
    </location>
</feature>
<dbReference type="FunFam" id="3.30.160.60:FF:000446">
    <property type="entry name" value="Zinc finger protein"/>
    <property type="match status" value="1"/>
</dbReference>
<evidence type="ECO:0000256" key="2">
    <source>
        <dbReference type="ARBA" id="ARBA00022771"/>
    </source>
</evidence>
<dbReference type="SUPFAM" id="SSF57667">
    <property type="entry name" value="beta-beta-alpha zinc fingers"/>
    <property type="match status" value="1"/>
</dbReference>
<keyword evidence="12" id="KW-1185">Reference proteome</keyword>
<evidence type="ECO:0000256" key="4">
    <source>
        <dbReference type="ARBA" id="ARBA00023015"/>
    </source>
</evidence>
<feature type="compositionally biased region" description="Low complexity" evidence="8">
    <location>
        <begin position="309"/>
        <end position="327"/>
    </location>
</feature>
<dbReference type="EMBL" id="ONZQ02000003">
    <property type="protein sequence ID" value="SPN99822.1"/>
    <property type="molecule type" value="Genomic_DNA"/>
</dbReference>
<dbReference type="CDD" id="cd00067">
    <property type="entry name" value="GAL4"/>
    <property type="match status" value="1"/>
</dbReference>
<dbReference type="SMART" id="SM00355">
    <property type="entry name" value="ZnF_C2H2"/>
    <property type="match status" value="2"/>
</dbReference>
<feature type="region of interest" description="Disordered" evidence="8">
    <location>
        <begin position="309"/>
        <end position="329"/>
    </location>
</feature>
<protein>
    <submittedName>
        <fullName evidence="11">Related to transcription factor Pig1p</fullName>
    </submittedName>
</protein>
<comment type="caution">
    <text evidence="11">The sequence shown here is derived from an EMBL/GenBank/DDBJ whole genome shotgun (WGS) entry which is preliminary data.</text>
</comment>
<dbReference type="InterPro" id="IPR036236">
    <property type="entry name" value="Znf_C2H2_sf"/>
</dbReference>
<organism evidence="11 12">
    <name type="scientific">Cephalotrichum gorgonifer</name>
    <dbReference type="NCBI Taxonomy" id="2041049"/>
    <lineage>
        <taxon>Eukaryota</taxon>
        <taxon>Fungi</taxon>
        <taxon>Dikarya</taxon>
        <taxon>Ascomycota</taxon>
        <taxon>Pezizomycotina</taxon>
        <taxon>Sordariomycetes</taxon>
        <taxon>Hypocreomycetidae</taxon>
        <taxon>Microascales</taxon>
        <taxon>Microascaceae</taxon>
        <taxon>Cephalotrichum</taxon>
    </lineage>
</organism>
<keyword evidence="3" id="KW-0862">Zinc</keyword>
<dbReference type="InterPro" id="IPR001138">
    <property type="entry name" value="Zn2Cys6_DnaBD"/>
</dbReference>
<sequence length="906" mass="99581">MSLSGQSGIDILCDAAAAGSDLLPPLAPQTPLAPKAPQDQRTLATTATAQSPAQLPPISSPTKPAKRKLPGEAPPPRSTPSHVCRICNRVYERADHLTRHLRAHENARPYQCTRCPKRFNRADLLTRHEATHDRDGVESGGRPFIRRSDRASEACTNCAASKSKCEDEKPCARCRSRNLVCSGQTGRSSSQGAVSTPDSTTASSMTAGYEAVTGPLGTVPVRPLDTEMTTAVLNAEDSYGEAHPSSDTTRHVVAKPVTTTTTVHQPPMMSSGPADSVAYLDASQSSFQGLDFSSWDLNFEDLAVPTYDPVGPSPSSAYSSGSKSSGSRAIMRDPARGHEAFKRSPWLWEPESEDYIRLQKEGLNVRDDVTRTLRPERLSKALYNRIRMSSSMRDRLFALVLAQQHGDQQKVPSFPSLGLLNYILMMYFTQEERQFDSWIHVGSFDPSSLPIFIASILSHGSMFVSVPAIWQFGMAIHEVVRVGLGLHFEALNMNTRDLTAVQTYMINLDVGIWSGFKRKMELAEGFLCPLVTMIRRAGNFSLPPDSEDTIPTGTEDKEALGRKWRDFIRRESYKRLALHAFFHDAQASMLLCRHPLISFTELHFSLPAPRDLWMAVSAEQWRDIYLAKPPTDPSRIPNIAEIIHIPDAISEVGDPADQELYFTTILYSYRAQISSYWDYVKLHSTAQRTLPPPWLQLQHQDLHRHLTALGARIARCLPTSHLCLASELTIMTLHVSLDDLQKFAGKAGEAEAHKVSNALDQHWATTPTARHAVFHAGQVLRLARLLAPSSLRDFTAVAVYYASLTLWIYGLLRAEDSSGETEGEVLVLVDGDDSPSTRAFLERGGIPAVRVSGRAEALGSDGAVLREAKAVLRGNYPAQEEAVPPLVESLGSLLTDLAGDGGTVGY</sequence>
<evidence type="ECO:0000313" key="12">
    <source>
        <dbReference type="Proteomes" id="UP001187682"/>
    </source>
</evidence>
<gene>
    <name evidence="11" type="ORF">DNG_02674</name>
</gene>
<name>A0AAE8MUX6_9PEZI</name>
<dbReference type="PANTHER" id="PTHR47660">
    <property type="entry name" value="TRANSCRIPTION FACTOR WITH C2H2 AND ZN(2)-CYS(6) DNA BINDING DOMAIN (EUROFUNG)-RELATED-RELATED"/>
    <property type="match status" value="1"/>
</dbReference>
<dbReference type="CDD" id="cd12148">
    <property type="entry name" value="fungal_TF_MHR"/>
    <property type="match status" value="1"/>
</dbReference>
<dbReference type="PANTHER" id="PTHR47660:SF2">
    <property type="entry name" value="TRANSCRIPTION FACTOR WITH C2H2 AND ZN(2)-CYS(6) DNA BINDING DOMAIN (EUROFUNG)"/>
    <property type="match status" value="1"/>
</dbReference>
<dbReference type="SUPFAM" id="SSF57701">
    <property type="entry name" value="Zn2/Cys6 DNA-binding domain"/>
    <property type="match status" value="1"/>
</dbReference>
<keyword evidence="5" id="KW-0804">Transcription</keyword>
<evidence type="ECO:0000256" key="1">
    <source>
        <dbReference type="ARBA" id="ARBA00022723"/>
    </source>
</evidence>
<evidence type="ECO:0000256" key="6">
    <source>
        <dbReference type="ARBA" id="ARBA00023242"/>
    </source>
</evidence>
<feature type="region of interest" description="Disordered" evidence="8">
    <location>
        <begin position="183"/>
        <end position="203"/>
    </location>
</feature>
<evidence type="ECO:0000313" key="11">
    <source>
        <dbReference type="EMBL" id="SPN99822.1"/>
    </source>
</evidence>
<dbReference type="InterPro" id="IPR007219">
    <property type="entry name" value="XnlR_reg_dom"/>
</dbReference>
<dbReference type="Gene3D" id="4.10.240.10">
    <property type="entry name" value="Zn(2)-C6 fungal-type DNA-binding domain"/>
    <property type="match status" value="1"/>
</dbReference>
<proteinExistence type="predicted"/>
<keyword evidence="2 7" id="KW-0863">Zinc-finger</keyword>
<dbReference type="PROSITE" id="PS00463">
    <property type="entry name" value="ZN2_CY6_FUNGAL_1"/>
    <property type="match status" value="1"/>
</dbReference>
<dbReference type="AlphaFoldDB" id="A0AAE8MUX6"/>
<evidence type="ECO:0000256" key="7">
    <source>
        <dbReference type="PROSITE-ProRule" id="PRU00042"/>
    </source>
</evidence>
<dbReference type="GO" id="GO:0006351">
    <property type="term" value="P:DNA-templated transcription"/>
    <property type="evidence" value="ECO:0007669"/>
    <property type="project" value="InterPro"/>
</dbReference>
<reference evidence="11" key="1">
    <citation type="submission" date="2018-03" db="EMBL/GenBank/DDBJ databases">
        <authorList>
            <person name="Guldener U."/>
        </authorList>
    </citation>
    <scope>NUCLEOTIDE SEQUENCE</scope>
</reference>
<evidence type="ECO:0000256" key="8">
    <source>
        <dbReference type="SAM" id="MobiDB-lite"/>
    </source>
</evidence>
<dbReference type="InterPro" id="IPR013087">
    <property type="entry name" value="Znf_C2H2_type"/>
</dbReference>
<feature type="domain" description="C2H2-type" evidence="10">
    <location>
        <begin position="110"/>
        <end position="137"/>
    </location>
</feature>
<dbReference type="PROSITE" id="PS00028">
    <property type="entry name" value="ZINC_FINGER_C2H2_1"/>
    <property type="match status" value="2"/>
</dbReference>
<keyword evidence="1" id="KW-0479">Metal-binding</keyword>
<dbReference type="Pfam" id="PF00096">
    <property type="entry name" value="zf-C2H2"/>
    <property type="match status" value="2"/>
</dbReference>
<dbReference type="PROSITE" id="PS50157">
    <property type="entry name" value="ZINC_FINGER_C2H2_2"/>
    <property type="match status" value="2"/>
</dbReference>
<dbReference type="InterPro" id="IPR036864">
    <property type="entry name" value="Zn2-C6_fun-type_DNA-bd_sf"/>
</dbReference>
<dbReference type="Proteomes" id="UP001187682">
    <property type="component" value="Unassembled WGS sequence"/>
</dbReference>
<evidence type="ECO:0000256" key="3">
    <source>
        <dbReference type="ARBA" id="ARBA00022833"/>
    </source>
</evidence>
<dbReference type="GO" id="GO:0000981">
    <property type="term" value="F:DNA-binding transcription factor activity, RNA polymerase II-specific"/>
    <property type="evidence" value="ECO:0007669"/>
    <property type="project" value="InterPro"/>
</dbReference>
<dbReference type="Gene3D" id="3.30.160.60">
    <property type="entry name" value="Classic Zinc Finger"/>
    <property type="match status" value="1"/>
</dbReference>
<dbReference type="GO" id="GO:0008270">
    <property type="term" value="F:zinc ion binding"/>
    <property type="evidence" value="ECO:0007669"/>
    <property type="project" value="UniProtKB-KW"/>
</dbReference>
<dbReference type="SMART" id="SM00066">
    <property type="entry name" value="GAL4"/>
    <property type="match status" value="1"/>
</dbReference>
<evidence type="ECO:0000256" key="5">
    <source>
        <dbReference type="ARBA" id="ARBA00023163"/>
    </source>
</evidence>
<dbReference type="PROSITE" id="PS50048">
    <property type="entry name" value="ZN2_CY6_FUNGAL_2"/>
    <property type="match status" value="1"/>
</dbReference>